<dbReference type="AlphaFoldDB" id="A0A0E9PCV1"/>
<proteinExistence type="predicted"/>
<name>A0A0E9PCV1_ANGAN</name>
<sequence length="35" mass="3870">MTSCSQGTALLLGQRESDDERWLLIKNGGFSSVRN</sequence>
<reference evidence="1" key="1">
    <citation type="submission" date="2014-11" db="EMBL/GenBank/DDBJ databases">
        <authorList>
            <person name="Amaro Gonzalez C."/>
        </authorList>
    </citation>
    <scope>NUCLEOTIDE SEQUENCE</scope>
</reference>
<accession>A0A0E9PCV1</accession>
<evidence type="ECO:0000313" key="1">
    <source>
        <dbReference type="EMBL" id="JAH02329.1"/>
    </source>
</evidence>
<dbReference type="EMBL" id="GBXM01106248">
    <property type="protein sequence ID" value="JAH02329.1"/>
    <property type="molecule type" value="Transcribed_RNA"/>
</dbReference>
<reference evidence="1" key="2">
    <citation type="journal article" date="2015" name="Fish Shellfish Immunol.">
        <title>Early steps in the European eel (Anguilla anguilla)-Vibrio vulnificus interaction in the gills: Role of the RtxA13 toxin.</title>
        <authorList>
            <person name="Callol A."/>
            <person name="Pajuelo D."/>
            <person name="Ebbesson L."/>
            <person name="Teles M."/>
            <person name="MacKenzie S."/>
            <person name="Amaro C."/>
        </authorList>
    </citation>
    <scope>NUCLEOTIDE SEQUENCE</scope>
</reference>
<organism evidence="1">
    <name type="scientific">Anguilla anguilla</name>
    <name type="common">European freshwater eel</name>
    <name type="synonym">Muraena anguilla</name>
    <dbReference type="NCBI Taxonomy" id="7936"/>
    <lineage>
        <taxon>Eukaryota</taxon>
        <taxon>Metazoa</taxon>
        <taxon>Chordata</taxon>
        <taxon>Craniata</taxon>
        <taxon>Vertebrata</taxon>
        <taxon>Euteleostomi</taxon>
        <taxon>Actinopterygii</taxon>
        <taxon>Neopterygii</taxon>
        <taxon>Teleostei</taxon>
        <taxon>Anguilliformes</taxon>
        <taxon>Anguillidae</taxon>
        <taxon>Anguilla</taxon>
    </lineage>
</organism>
<protein>
    <submittedName>
        <fullName evidence="1">Uncharacterized protein</fullName>
    </submittedName>
</protein>